<organism evidence="2">
    <name type="scientific">Oryza brachyantha</name>
    <name type="common">malo sina</name>
    <dbReference type="NCBI Taxonomy" id="4533"/>
    <lineage>
        <taxon>Eukaryota</taxon>
        <taxon>Viridiplantae</taxon>
        <taxon>Streptophyta</taxon>
        <taxon>Embryophyta</taxon>
        <taxon>Tracheophyta</taxon>
        <taxon>Spermatophyta</taxon>
        <taxon>Magnoliopsida</taxon>
        <taxon>Liliopsida</taxon>
        <taxon>Poales</taxon>
        <taxon>Poaceae</taxon>
        <taxon>BOP clade</taxon>
        <taxon>Oryzoideae</taxon>
        <taxon>Oryzeae</taxon>
        <taxon>Oryzinae</taxon>
        <taxon>Oryza</taxon>
    </lineage>
</organism>
<evidence type="ECO:0000256" key="1">
    <source>
        <dbReference type="SAM" id="MobiDB-lite"/>
    </source>
</evidence>
<reference evidence="2" key="1">
    <citation type="journal article" date="2013" name="Nat. Commun.">
        <title>Whole-genome sequencing of Oryza brachyantha reveals mechanisms underlying Oryza genome evolution.</title>
        <authorList>
            <person name="Chen J."/>
            <person name="Huang Q."/>
            <person name="Gao D."/>
            <person name="Wang J."/>
            <person name="Lang Y."/>
            <person name="Liu T."/>
            <person name="Li B."/>
            <person name="Bai Z."/>
            <person name="Luis Goicoechea J."/>
            <person name="Liang C."/>
            <person name="Chen C."/>
            <person name="Zhang W."/>
            <person name="Sun S."/>
            <person name="Liao Y."/>
            <person name="Zhang X."/>
            <person name="Yang L."/>
            <person name="Song C."/>
            <person name="Wang M."/>
            <person name="Shi J."/>
            <person name="Liu G."/>
            <person name="Liu J."/>
            <person name="Zhou H."/>
            <person name="Zhou W."/>
            <person name="Yu Q."/>
            <person name="An N."/>
            <person name="Chen Y."/>
            <person name="Cai Q."/>
            <person name="Wang B."/>
            <person name="Liu B."/>
            <person name="Min J."/>
            <person name="Huang Y."/>
            <person name="Wu H."/>
            <person name="Li Z."/>
            <person name="Zhang Y."/>
            <person name="Yin Y."/>
            <person name="Song W."/>
            <person name="Jiang J."/>
            <person name="Jackson S.A."/>
            <person name="Wing R.A."/>
            <person name="Wang J."/>
            <person name="Chen M."/>
        </authorList>
    </citation>
    <scope>NUCLEOTIDE SEQUENCE [LARGE SCALE GENOMIC DNA]</scope>
    <source>
        <strain evidence="2">cv. IRGC 101232</strain>
    </source>
</reference>
<protein>
    <submittedName>
        <fullName evidence="2">Uncharacterized protein</fullName>
    </submittedName>
</protein>
<reference evidence="2" key="2">
    <citation type="submission" date="2013-04" db="UniProtKB">
        <authorList>
            <consortium name="EnsemblPlants"/>
        </authorList>
    </citation>
    <scope>IDENTIFICATION</scope>
</reference>
<feature type="compositionally biased region" description="Basic and acidic residues" evidence="1">
    <location>
        <begin position="95"/>
        <end position="121"/>
    </location>
</feature>
<dbReference type="EnsemblPlants" id="OB05G17740.1">
    <property type="protein sequence ID" value="OB05G17740.1"/>
    <property type="gene ID" value="OB05G17740"/>
</dbReference>
<feature type="compositionally biased region" description="Basic residues" evidence="1">
    <location>
        <begin position="133"/>
        <end position="145"/>
    </location>
</feature>
<dbReference type="Proteomes" id="UP000006038">
    <property type="component" value="Chromosome 5"/>
</dbReference>
<sequence length="145" mass="15520">MGGKAARELEYLQCDSNRDVIGWNEVGRVAPPNPLAGAAVPAESGGKAKEAVHSRGRSPTLTLRFGEGRRGGGGESDVGILAAGGVKARSGSDCSRFDAATEPRSPIDERRRGGREGDWGHRSASAAADRWRGARRGRWRRWKRG</sequence>
<evidence type="ECO:0000313" key="3">
    <source>
        <dbReference type="Proteomes" id="UP000006038"/>
    </source>
</evidence>
<dbReference type="AlphaFoldDB" id="J3M5A0"/>
<dbReference type="HOGENOM" id="CLU_1789907_0_0_1"/>
<name>J3M5A0_ORYBR</name>
<keyword evidence="3" id="KW-1185">Reference proteome</keyword>
<dbReference type="Gramene" id="OB05G17740.1">
    <property type="protein sequence ID" value="OB05G17740.1"/>
    <property type="gene ID" value="OB05G17740"/>
</dbReference>
<accession>J3M5A0</accession>
<evidence type="ECO:0000313" key="2">
    <source>
        <dbReference type="EnsemblPlants" id="OB05G17740.1"/>
    </source>
</evidence>
<feature type="region of interest" description="Disordered" evidence="1">
    <location>
        <begin position="34"/>
        <end position="145"/>
    </location>
</feature>
<proteinExistence type="predicted"/>